<evidence type="ECO:0000313" key="10">
    <source>
        <dbReference type="EMBL" id="KAL1864657.1"/>
    </source>
</evidence>
<dbReference type="InterPro" id="IPR012923">
    <property type="entry name" value="Csm3"/>
</dbReference>
<feature type="region of interest" description="Disordered" evidence="8">
    <location>
        <begin position="1"/>
        <end position="21"/>
    </location>
</feature>
<evidence type="ECO:0000256" key="1">
    <source>
        <dbReference type="ARBA" id="ARBA00004123"/>
    </source>
</evidence>
<keyword evidence="3 7" id="KW-0227">DNA damage</keyword>
<comment type="subcellular location">
    <subcellularLocation>
        <location evidence="1 7">Nucleus</location>
    </subcellularLocation>
</comment>
<keyword evidence="5 7" id="KW-0539">Nucleus</keyword>
<dbReference type="PANTHER" id="PTHR13220:SF11">
    <property type="entry name" value="TIMELESS-INTERACTING PROTEIN"/>
    <property type="match status" value="1"/>
</dbReference>
<name>A0ABR3WMH1_9PEZI</name>
<keyword evidence="4" id="KW-0236">DNA replication inhibitor</keyword>
<evidence type="ECO:0000256" key="4">
    <source>
        <dbReference type="ARBA" id="ARBA00022880"/>
    </source>
</evidence>
<reference evidence="10 11" key="1">
    <citation type="journal article" date="2024" name="Commun. Biol.">
        <title>Comparative genomic analysis of thermophilic fungi reveals convergent evolutionary adaptations and gene losses.</title>
        <authorList>
            <person name="Steindorff A.S."/>
            <person name="Aguilar-Pontes M.V."/>
            <person name="Robinson A.J."/>
            <person name="Andreopoulos B."/>
            <person name="LaButti K."/>
            <person name="Kuo A."/>
            <person name="Mondo S."/>
            <person name="Riley R."/>
            <person name="Otillar R."/>
            <person name="Haridas S."/>
            <person name="Lipzen A."/>
            <person name="Grimwood J."/>
            <person name="Schmutz J."/>
            <person name="Clum A."/>
            <person name="Reid I.D."/>
            <person name="Moisan M.C."/>
            <person name="Butler G."/>
            <person name="Nguyen T.T.M."/>
            <person name="Dewar K."/>
            <person name="Conant G."/>
            <person name="Drula E."/>
            <person name="Henrissat B."/>
            <person name="Hansel C."/>
            <person name="Singer S."/>
            <person name="Hutchinson M.I."/>
            <person name="de Vries R.P."/>
            <person name="Natvig D.O."/>
            <person name="Powell A.J."/>
            <person name="Tsang A."/>
            <person name="Grigoriev I.V."/>
        </authorList>
    </citation>
    <scope>NUCLEOTIDE SEQUENCE [LARGE SCALE GENOMIC DNA]</scope>
    <source>
        <strain evidence="10 11">ATCC 24622</strain>
    </source>
</reference>
<feature type="region of interest" description="Disordered" evidence="8">
    <location>
        <begin position="143"/>
        <end position="228"/>
    </location>
</feature>
<protein>
    <recommendedName>
        <fullName evidence="7">Chromosome segregation in meiosis protein</fullName>
    </recommendedName>
</protein>
<evidence type="ECO:0000256" key="5">
    <source>
        <dbReference type="ARBA" id="ARBA00023242"/>
    </source>
</evidence>
<gene>
    <name evidence="10" type="ORF">VTK73DRAFT_5741</name>
</gene>
<accession>A0ABR3WMH1</accession>
<comment type="similarity">
    <text evidence="2 7">Belongs to the CSM3 family.</text>
</comment>
<evidence type="ECO:0000256" key="2">
    <source>
        <dbReference type="ARBA" id="ARBA00006075"/>
    </source>
</evidence>
<proteinExistence type="inferred from homology"/>
<evidence type="ECO:0000256" key="8">
    <source>
        <dbReference type="SAM" id="MobiDB-lite"/>
    </source>
</evidence>
<feature type="compositionally biased region" description="Basic and acidic residues" evidence="8">
    <location>
        <begin position="143"/>
        <end position="154"/>
    </location>
</feature>
<feature type="region of interest" description="Disordered" evidence="8">
    <location>
        <begin position="289"/>
        <end position="359"/>
    </location>
</feature>
<comment type="caution">
    <text evidence="10">The sequence shown here is derived from an EMBL/GenBank/DDBJ whole genome shotgun (WGS) entry which is preliminary data.</text>
</comment>
<dbReference type="Proteomes" id="UP001586593">
    <property type="component" value="Unassembled WGS sequence"/>
</dbReference>
<feature type="compositionally biased region" description="Basic and acidic residues" evidence="8">
    <location>
        <begin position="41"/>
        <end position="51"/>
    </location>
</feature>
<dbReference type="PANTHER" id="PTHR13220">
    <property type="entry name" value="TIMELESS INTERACTING-RELATED"/>
    <property type="match status" value="1"/>
</dbReference>
<dbReference type="EMBL" id="JAZHXJ010000320">
    <property type="protein sequence ID" value="KAL1864657.1"/>
    <property type="molecule type" value="Genomic_DNA"/>
</dbReference>
<feature type="domain" description="Chromosome segregation in meiosis protein 3" evidence="9">
    <location>
        <begin position="71"/>
        <end position="152"/>
    </location>
</feature>
<dbReference type="Pfam" id="PF07962">
    <property type="entry name" value="Swi3"/>
    <property type="match status" value="1"/>
</dbReference>
<keyword evidence="11" id="KW-1185">Reference proteome</keyword>
<keyword evidence="6 7" id="KW-0131">Cell cycle</keyword>
<feature type="compositionally biased region" description="Low complexity" evidence="8">
    <location>
        <begin position="290"/>
        <end position="304"/>
    </location>
</feature>
<evidence type="ECO:0000256" key="3">
    <source>
        <dbReference type="ARBA" id="ARBA00022763"/>
    </source>
</evidence>
<dbReference type="InterPro" id="IPR040038">
    <property type="entry name" value="TIPIN/Csm3/Swi3"/>
</dbReference>
<organism evidence="10 11">
    <name type="scientific">Phialemonium thermophilum</name>
    <dbReference type="NCBI Taxonomy" id="223376"/>
    <lineage>
        <taxon>Eukaryota</taxon>
        <taxon>Fungi</taxon>
        <taxon>Dikarya</taxon>
        <taxon>Ascomycota</taxon>
        <taxon>Pezizomycotina</taxon>
        <taxon>Sordariomycetes</taxon>
        <taxon>Sordariomycetidae</taxon>
        <taxon>Cephalothecales</taxon>
        <taxon>Cephalothecaceae</taxon>
        <taxon>Phialemonium</taxon>
    </lineage>
</organism>
<evidence type="ECO:0000256" key="7">
    <source>
        <dbReference type="RuleBase" id="RU366049"/>
    </source>
</evidence>
<comment type="function">
    <text evidence="7">Plays an important role in the control of DNA replication and the maintenance of replication fork stability.</text>
</comment>
<evidence type="ECO:0000256" key="6">
    <source>
        <dbReference type="ARBA" id="ARBA00023306"/>
    </source>
</evidence>
<evidence type="ECO:0000313" key="11">
    <source>
        <dbReference type="Proteomes" id="UP001586593"/>
    </source>
</evidence>
<evidence type="ECO:0000259" key="9">
    <source>
        <dbReference type="Pfam" id="PF07962"/>
    </source>
</evidence>
<sequence length="359" mass="38693">MPAKTSSKPSGPAEPSLEDLEGYLLPDDFQDDVLFGSSKADAGKSGRKDDGGLGIDEEVEVKKRVREPRVKLDESRLLSEKGIPELRKRAKRLKFKGKGHEFSDAARLLSLYQLWLDDLFPKAKFLDALAMVEKEGHKTTMRKNRLDWIDESKPKPASYDDEPPPDEVPREQTTEPTRIAPLFEKSGTRSERPSTPALLDDDLFGGAGIYDATPRRTRGGEKAQDVPDEDLDALVAANTSISSAPRPNQAVSTAKVSNSIFGGGEGPGLLAPALADGEQEDLDALLAESEGQAAAERGAKASEAVPKQAAEEEDDLDALMAEAELQGEGPPVASRSQEVAKTGPSADEEEAMAEMDGLW</sequence>
<feature type="region of interest" description="Disordered" evidence="8">
    <location>
        <begin position="35"/>
        <end position="57"/>
    </location>
</feature>